<gene>
    <name evidence="2" type="ORF">N791_00065</name>
</gene>
<protein>
    <submittedName>
        <fullName evidence="2">Membrane protein</fullName>
    </submittedName>
</protein>
<evidence type="ECO:0000313" key="2">
    <source>
        <dbReference type="EMBL" id="KGO99862.1"/>
    </source>
</evidence>
<comment type="similarity">
    <text evidence="1">Belongs to the outer membrane factor (OMF) (TC 1.B.17) family.</text>
</comment>
<dbReference type="GO" id="GO:0015562">
    <property type="term" value="F:efflux transmembrane transporter activity"/>
    <property type="evidence" value="ECO:0007669"/>
    <property type="project" value="InterPro"/>
</dbReference>
<comment type="caution">
    <text evidence="2">The sequence shown here is derived from an EMBL/GenBank/DDBJ whole genome shotgun (WGS) entry which is preliminary data.</text>
</comment>
<dbReference type="Proteomes" id="UP000030003">
    <property type="component" value="Unassembled WGS sequence"/>
</dbReference>
<evidence type="ECO:0000313" key="3">
    <source>
        <dbReference type="Proteomes" id="UP000030003"/>
    </source>
</evidence>
<organism evidence="2 3">
    <name type="scientific">Lysobacter defluvii IMMIB APB-9 = DSM 18482</name>
    <dbReference type="NCBI Taxonomy" id="1385515"/>
    <lineage>
        <taxon>Bacteria</taxon>
        <taxon>Pseudomonadati</taxon>
        <taxon>Pseudomonadota</taxon>
        <taxon>Gammaproteobacteria</taxon>
        <taxon>Lysobacterales</taxon>
        <taxon>Lysobacteraceae</taxon>
        <taxon>Novilysobacter</taxon>
    </lineage>
</organism>
<dbReference type="eggNOG" id="COG1538">
    <property type="taxonomic scope" value="Bacteria"/>
</dbReference>
<name>A0A0A0MBN5_9GAMM</name>
<dbReference type="InterPro" id="IPR010131">
    <property type="entry name" value="MdtP/NodT-like"/>
</dbReference>
<dbReference type="InterPro" id="IPR003423">
    <property type="entry name" value="OMP_efflux"/>
</dbReference>
<dbReference type="PANTHER" id="PTHR30203:SF24">
    <property type="entry name" value="BLR4935 PROTEIN"/>
    <property type="match status" value="1"/>
</dbReference>
<dbReference type="EMBL" id="AVBH01000001">
    <property type="protein sequence ID" value="KGO99862.1"/>
    <property type="molecule type" value="Genomic_DNA"/>
</dbReference>
<dbReference type="STRING" id="1385515.GCA_000423325_01174"/>
<accession>A0A0A0MBN5</accession>
<evidence type="ECO:0000256" key="1">
    <source>
        <dbReference type="ARBA" id="ARBA00007613"/>
    </source>
</evidence>
<dbReference type="SUPFAM" id="SSF56954">
    <property type="entry name" value="Outer membrane efflux proteins (OEP)"/>
    <property type="match status" value="1"/>
</dbReference>
<dbReference type="Pfam" id="PF02321">
    <property type="entry name" value="OEP"/>
    <property type="match status" value="1"/>
</dbReference>
<proteinExistence type="inferred from homology"/>
<dbReference type="PANTHER" id="PTHR30203">
    <property type="entry name" value="OUTER MEMBRANE CATION EFFLUX PROTEIN"/>
    <property type="match status" value="1"/>
</dbReference>
<dbReference type="AlphaFoldDB" id="A0A0A0MBN5"/>
<sequence length="352" mass="38604">MPDPSASIALRGLDPGKPWSTPDAGREIDYAVRQRFPLWGKRGLARTAAGQQADAAGLDRNAAARELLADAETAYVRYWHADVAVDVLDRRIALLRQIEEMAGVRYALGRAAQQDAIRAQVEQTNLQRERIERLTASQEATASLNALLGRPGDAPLAPPIAQPALPVHSPRLAEALDAVDAHPAVRSELARAEAAHTNAVLQRRNRFPDVTVGIGAMQLGNGLESTELMLEVEIPFQQRARREREREARLLEEAALARADHARRTVESRGATAWAQWTRARERRELIENTLLPQADATFQSALASYQVGEVDFGTLLEALNEWQGADLARVDALRDELLGAAAVRAIEGDIR</sequence>
<dbReference type="Gene3D" id="1.20.1600.10">
    <property type="entry name" value="Outer membrane efflux proteins (OEP)"/>
    <property type="match status" value="1"/>
</dbReference>
<keyword evidence="3" id="KW-1185">Reference proteome</keyword>
<reference evidence="2 3" key="1">
    <citation type="submission" date="2013-08" db="EMBL/GenBank/DDBJ databases">
        <title>Genomic analysis of Lysobacter defluvii.</title>
        <authorList>
            <person name="Wang Q."/>
            <person name="Wang G."/>
        </authorList>
    </citation>
    <scope>NUCLEOTIDE SEQUENCE [LARGE SCALE GENOMIC DNA]</scope>
    <source>
        <strain evidence="2 3">IMMIB APB-9</strain>
    </source>
</reference>